<dbReference type="Pfam" id="PF00106">
    <property type="entry name" value="adh_short"/>
    <property type="match status" value="1"/>
</dbReference>
<dbReference type="PROSITE" id="PS00061">
    <property type="entry name" value="ADH_SHORT"/>
    <property type="match status" value="1"/>
</dbReference>
<comment type="similarity">
    <text evidence="1">Belongs to the short-chain dehydrogenases/reductases (SDR) family.</text>
</comment>
<keyword evidence="2" id="KW-0521">NADP</keyword>
<accession>A0AAE1I895</accession>
<sequence>MVKTPKKFKMPSFRDNFPPKPQFTESSISSQAGKVFLVTGCSSGVGKELAKMLYSHNAKVYITARSTKKAEAVIAAIKAAHPESRGELIYLHLDLNDLSSVKTSADEFLRLENRLDVLWNNAGVMLSPDGMKTKQGYEEQLGVNCLATFLFTQLLTPLLISTAKTAAPGFVRVIWISSSATHRSPPGGIDFNNLDYKQDIGKWAKYGTSKAGLYYYATQYAKLHRNDGIVSVSLHPGNLKTELQRNVSSLQMVVINMMVYPPINGAYTELFAGLSPEVTLEKSGAWIQPWGRFGSQRPDLVEGSKSKAEGGTGIAERFWDWSEEQVKPFL</sequence>
<dbReference type="Proteomes" id="UP001273209">
    <property type="component" value="Unassembled WGS sequence"/>
</dbReference>
<evidence type="ECO:0000313" key="5">
    <source>
        <dbReference type="Proteomes" id="UP001273209"/>
    </source>
</evidence>
<dbReference type="GO" id="GO:0016491">
    <property type="term" value="F:oxidoreductase activity"/>
    <property type="evidence" value="ECO:0007669"/>
    <property type="project" value="UniProtKB-KW"/>
</dbReference>
<dbReference type="RefSeq" id="XP_062751391.1">
    <property type="nucleotide sequence ID" value="XM_062904690.1"/>
</dbReference>
<reference evidence="4" key="1">
    <citation type="submission" date="2023-11" db="EMBL/GenBank/DDBJ databases">
        <title>The genome sequences of three competitors of mushroom-forming fungi.</title>
        <authorList>
            <person name="Beijen E."/>
            <person name="Ohm R.A."/>
        </authorList>
    </citation>
    <scope>NUCLEOTIDE SEQUENCE</scope>
    <source>
        <strain evidence="4">CBS 100526</strain>
    </source>
</reference>
<keyword evidence="5" id="KW-1185">Reference proteome</keyword>
<evidence type="ECO:0000256" key="3">
    <source>
        <dbReference type="ARBA" id="ARBA00023002"/>
    </source>
</evidence>
<dbReference type="SUPFAM" id="SSF51735">
    <property type="entry name" value="NAD(P)-binding Rossmann-fold domains"/>
    <property type="match status" value="1"/>
</dbReference>
<dbReference type="InterPro" id="IPR036291">
    <property type="entry name" value="NAD(P)-bd_dom_sf"/>
</dbReference>
<organism evidence="4 5">
    <name type="scientific">Trichoderma aggressivum f. europaeum</name>
    <dbReference type="NCBI Taxonomy" id="173218"/>
    <lineage>
        <taxon>Eukaryota</taxon>
        <taxon>Fungi</taxon>
        <taxon>Dikarya</taxon>
        <taxon>Ascomycota</taxon>
        <taxon>Pezizomycotina</taxon>
        <taxon>Sordariomycetes</taxon>
        <taxon>Hypocreomycetidae</taxon>
        <taxon>Hypocreales</taxon>
        <taxon>Hypocreaceae</taxon>
        <taxon>Trichoderma</taxon>
    </lineage>
</organism>
<keyword evidence="3" id="KW-0560">Oxidoreductase</keyword>
<protein>
    <recommendedName>
        <fullName evidence="6">Short-chain dehydrogenase</fullName>
    </recommendedName>
</protein>
<dbReference type="GeneID" id="87924595"/>
<proteinExistence type="inferred from homology"/>
<dbReference type="PRINTS" id="PR00081">
    <property type="entry name" value="GDHRDH"/>
</dbReference>
<dbReference type="InterPro" id="IPR020904">
    <property type="entry name" value="Sc_DH/Rdtase_CS"/>
</dbReference>
<comment type="caution">
    <text evidence="4">The sequence shown here is derived from an EMBL/GenBank/DDBJ whole genome shotgun (WGS) entry which is preliminary data.</text>
</comment>
<dbReference type="PANTHER" id="PTHR24320:SF236">
    <property type="entry name" value="SHORT-CHAIN DEHYDROGENASE-RELATED"/>
    <property type="match status" value="1"/>
</dbReference>
<evidence type="ECO:0000256" key="1">
    <source>
        <dbReference type="ARBA" id="ARBA00006484"/>
    </source>
</evidence>
<dbReference type="EMBL" id="JAWRVG010000057">
    <property type="protein sequence ID" value="KAK4062833.1"/>
    <property type="molecule type" value="Genomic_DNA"/>
</dbReference>
<evidence type="ECO:0000313" key="4">
    <source>
        <dbReference type="EMBL" id="KAK4062833.1"/>
    </source>
</evidence>
<dbReference type="Gene3D" id="3.40.50.720">
    <property type="entry name" value="NAD(P)-binding Rossmann-like Domain"/>
    <property type="match status" value="1"/>
</dbReference>
<gene>
    <name evidence="4" type="ORF">Triagg1_9703</name>
</gene>
<dbReference type="AlphaFoldDB" id="A0AAE1I895"/>
<evidence type="ECO:0008006" key="6">
    <source>
        <dbReference type="Google" id="ProtNLM"/>
    </source>
</evidence>
<dbReference type="InterPro" id="IPR002347">
    <property type="entry name" value="SDR_fam"/>
</dbReference>
<name>A0AAE1I895_9HYPO</name>
<dbReference type="PANTHER" id="PTHR24320">
    <property type="entry name" value="RETINOL DEHYDROGENASE"/>
    <property type="match status" value="1"/>
</dbReference>
<evidence type="ECO:0000256" key="2">
    <source>
        <dbReference type="ARBA" id="ARBA00022857"/>
    </source>
</evidence>